<organism evidence="1 2">
    <name type="scientific">Xenorhabdus bovienii (strain SS-2004)</name>
    <name type="common">Xenorhabdus nematophila subsp. bovienii</name>
    <dbReference type="NCBI Taxonomy" id="406818"/>
    <lineage>
        <taxon>Bacteria</taxon>
        <taxon>Pseudomonadati</taxon>
        <taxon>Pseudomonadota</taxon>
        <taxon>Gammaproteobacteria</taxon>
        <taxon>Enterobacterales</taxon>
        <taxon>Morganellaceae</taxon>
        <taxon>Xenorhabdus</taxon>
    </lineage>
</organism>
<sequence length="54" mass="6683">MQWVTMQKNINFMHKIMYVRRDIKERIIQKTYFGNNKKAQMMICTFSINNRLII</sequence>
<dbReference type="KEGG" id="xbo:XBJ1_2359"/>
<proteinExistence type="predicted"/>
<dbReference type="EMBL" id="FN667741">
    <property type="protein sequence ID" value="CBJ81485.1"/>
    <property type="molecule type" value="Genomic_DNA"/>
</dbReference>
<name>D3V1E1_XENBS</name>
<protein>
    <submittedName>
        <fullName evidence="1">Uncharacterized protein</fullName>
    </submittedName>
</protein>
<accession>D3V1E1</accession>
<dbReference type="Proteomes" id="UP000002045">
    <property type="component" value="Chromosome"/>
</dbReference>
<evidence type="ECO:0000313" key="2">
    <source>
        <dbReference type="Proteomes" id="UP000002045"/>
    </source>
</evidence>
<gene>
    <name evidence="1" type="ordered locus">XBJ1_2359</name>
</gene>
<dbReference type="AlphaFoldDB" id="D3V1E1"/>
<reference evidence="1" key="1">
    <citation type="journal article" date="2011" name="PLoS ONE">
        <title>The entomopathogenic bacterial endosymbionts xenorhabdus and photorhabdus: convergent lifestyles from divergent genomes.</title>
        <authorList>
            <person name="Chaston J.M."/>
            <person name="Suen G."/>
            <person name="Tucker S.L."/>
            <person name="Andersen A.W."/>
            <person name="Bhasin A."/>
            <person name="Bode E."/>
            <person name="Bode H.B."/>
            <person name="Brachmann A.O."/>
            <person name="Cowles C.E."/>
            <person name="Cowles K.N."/>
            <person name="Darby C."/>
            <person name="de Leon L."/>
            <person name="Drace K."/>
            <person name="Du Z."/>
            <person name="Givaudan A."/>
            <person name="Herbert Tran E.E."/>
            <person name="Jewell K.A."/>
            <person name="Knack J.J."/>
            <person name="Krasomil-Osterfeld K.C."/>
            <person name="Kukor R."/>
            <person name="Lanois A."/>
            <person name="Latreille P."/>
            <person name="Leimgruber N.K."/>
            <person name="Lipke C.M."/>
            <person name="Liu R."/>
            <person name="Lu X."/>
            <person name="Martens E.C."/>
            <person name="Marri P.R."/>
            <person name="Medigue C."/>
            <person name="Menard M.L."/>
            <person name="Miller N.M."/>
            <person name="Morales-Soto N."/>
            <person name="Norton S."/>
            <person name="Ogier J.C."/>
            <person name="Orchard S.S."/>
            <person name="Park D."/>
            <person name="Park Y."/>
            <person name="Qurollo B.A."/>
            <person name="Sugar D.R."/>
            <person name="Richards G.R."/>
            <person name="Rouy Z."/>
            <person name="Slominski B."/>
            <person name="Slominski K."/>
            <person name="Snyder H."/>
            <person name="Tjaden B.C."/>
            <person name="van der Hoeven R."/>
            <person name="Welch R.D."/>
            <person name="Wheeler C."/>
            <person name="Xiang B."/>
            <person name="Barbazuk B."/>
            <person name="Gaudriault S."/>
            <person name="Goodner B."/>
            <person name="Slater S.C."/>
            <person name="Forst S."/>
            <person name="Goldman B.S."/>
            <person name="Goodrich-Blair H."/>
        </authorList>
    </citation>
    <scope>NUCLEOTIDE SEQUENCE [LARGE SCALE GENOMIC DNA]</scope>
    <source>
        <strain evidence="1">SS-2004</strain>
    </source>
</reference>
<dbReference type="HOGENOM" id="CLU_3049397_0_0_6"/>
<evidence type="ECO:0000313" key="1">
    <source>
        <dbReference type="EMBL" id="CBJ81485.1"/>
    </source>
</evidence>